<organism evidence="2 3">
    <name type="scientific">Saccharopolyspora halophila</name>
    <dbReference type="NCBI Taxonomy" id="405551"/>
    <lineage>
        <taxon>Bacteria</taxon>
        <taxon>Bacillati</taxon>
        <taxon>Actinomycetota</taxon>
        <taxon>Actinomycetes</taxon>
        <taxon>Pseudonocardiales</taxon>
        <taxon>Pseudonocardiaceae</taxon>
        <taxon>Saccharopolyspora</taxon>
    </lineage>
</organism>
<protein>
    <submittedName>
        <fullName evidence="2">Alanine-phosphoribitol ligase</fullName>
    </submittedName>
</protein>
<gene>
    <name evidence="2" type="ORF">GCM10009854_42310</name>
</gene>
<name>A0ABN3GRT5_9PSEU</name>
<dbReference type="PRINTS" id="PR00420">
    <property type="entry name" value="RNGMNOXGNASE"/>
</dbReference>
<evidence type="ECO:0000313" key="3">
    <source>
        <dbReference type="Proteomes" id="UP001501218"/>
    </source>
</evidence>
<dbReference type="Gene3D" id="3.30.9.40">
    <property type="match status" value="1"/>
</dbReference>
<evidence type="ECO:0000313" key="2">
    <source>
        <dbReference type="EMBL" id="GAA2359267.1"/>
    </source>
</evidence>
<dbReference type="Gene3D" id="3.50.50.60">
    <property type="entry name" value="FAD/NAD(P)-binding domain"/>
    <property type="match status" value="2"/>
</dbReference>
<reference evidence="2 3" key="1">
    <citation type="journal article" date="2019" name="Int. J. Syst. Evol. Microbiol.">
        <title>The Global Catalogue of Microorganisms (GCM) 10K type strain sequencing project: providing services to taxonomists for standard genome sequencing and annotation.</title>
        <authorList>
            <consortium name="The Broad Institute Genomics Platform"/>
            <consortium name="The Broad Institute Genome Sequencing Center for Infectious Disease"/>
            <person name="Wu L."/>
            <person name="Ma J."/>
        </authorList>
    </citation>
    <scope>NUCLEOTIDE SEQUENCE [LARGE SCALE GENOMIC DNA]</scope>
    <source>
        <strain evidence="2 3">JCM 16221</strain>
    </source>
</reference>
<dbReference type="Pfam" id="PF17885">
    <property type="entry name" value="Smoa_sbd"/>
    <property type="match status" value="1"/>
</dbReference>
<dbReference type="InterPro" id="IPR041654">
    <property type="entry name" value="StyA_sbd"/>
</dbReference>
<dbReference type="EMBL" id="BAAARA010000021">
    <property type="protein sequence ID" value="GAA2359267.1"/>
    <property type="molecule type" value="Genomic_DNA"/>
</dbReference>
<dbReference type="InterPro" id="IPR036188">
    <property type="entry name" value="FAD/NAD-bd_sf"/>
</dbReference>
<accession>A0ABN3GRT5</accession>
<sequence>MRKVLIVGAGQSGLQLALTLQAEQYEVTLVSARTPEEIRGGRVMSTQSMYYRALDIERRHGLSLWDEQAPRITGLRVSVADPEGNRPIDWQAPLKDYALAIDQRVKMAAWLELFVERGGKVEYRELTVSELDDLAFDHDLVVVAAGKGELGRLFERDDDRSPYAQPQRALSVAYVHGARTGGPDADAARFNALAGRGEIISYPGYTRSGGCEILLLEGVPGGPLDAFGDRPDPRTQWERMLGVLREHAPWEHDRFADAELTDEGGTLAGELTPAVSRPVGQLPSGRLVLGMGDAVVVNDPVTGQGANAACHAAQTCLESILAHGGGVFDWDWMQRTFDRYWEFARHVSMWTNAALQPPPPHVLEIFGAGMRFPAVGERFADGFANPEDLTTWFLDEQAAQAYIAECAEAAE</sequence>
<dbReference type="RefSeq" id="WP_344135752.1">
    <property type="nucleotide sequence ID" value="NZ_BAAARA010000021.1"/>
</dbReference>
<dbReference type="GO" id="GO:0016874">
    <property type="term" value="F:ligase activity"/>
    <property type="evidence" value="ECO:0007669"/>
    <property type="project" value="UniProtKB-KW"/>
</dbReference>
<keyword evidence="2" id="KW-0436">Ligase</keyword>
<dbReference type="SUPFAM" id="SSF51905">
    <property type="entry name" value="FAD/NAD(P)-binding domain"/>
    <property type="match status" value="1"/>
</dbReference>
<feature type="domain" description="Styrene monooxygenase StyA putative substrate binding" evidence="1">
    <location>
        <begin position="146"/>
        <end position="254"/>
    </location>
</feature>
<evidence type="ECO:0000259" key="1">
    <source>
        <dbReference type="Pfam" id="PF17885"/>
    </source>
</evidence>
<proteinExistence type="predicted"/>
<keyword evidence="3" id="KW-1185">Reference proteome</keyword>
<dbReference type="Proteomes" id="UP001501218">
    <property type="component" value="Unassembled WGS sequence"/>
</dbReference>
<comment type="caution">
    <text evidence="2">The sequence shown here is derived from an EMBL/GenBank/DDBJ whole genome shotgun (WGS) entry which is preliminary data.</text>
</comment>